<name>A0A7R9MLS9_9ACAR</name>
<dbReference type="AlphaFoldDB" id="A0A7R9MLS9"/>
<organism evidence="3">
    <name type="scientific">Oppiella nova</name>
    <dbReference type="NCBI Taxonomy" id="334625"/>
    <lineage>
        <taxon>Eukaryota</taxon>
        <taxon>Metazoa</taxon>
        <taxon>Ecdysozoa</taxon>
        <taxon>Arthropoda</taxon>
        <taxon>Chelicerata</taxon>
        <taxon>Arachnida</taxon>
        <taxon>Acari</taxon>
        <taxon>Acariformes</taxon>
        <taxon>Sarcoptiformes</taxon>
        <taxon>Oribatida</taxon>
        <taxon>Brachypylina</taxon>
        <taxon>Oppioidea</taxon>
        <taxon>Oppiidae</taxon>
        <taxon>Oppiella</taxon>
    </lineage>
</organism>
<feature type="region of interest" description="Disordered" evidence="1">
    <location>
        <begin position="214"/>
        <end position="243"/>
    </location>
</feature>
<dbReference type="OrthoDB" id="6513903at2759"/>
<dbReference type="Gene3D" id="1.10.287.1490">
    <property type="match status" value="1"/>
</dbReference>
<accession>A0A7R9MLS9</accession>
<gene>
    <name evidence="3" type="ORF">ONB1V03_LOCUS18983</name>
    <name evidence="4" type="ORF">ONB1V03_LOCUS19003</name>
</gene>
<evidence type="ECO:0000313" key="4">
    <source>
        <dbReference type="EMBL" id="CAD7662443.1"/>
    </source>
</evidence>
<sequence>MNYASNHNTQTYNANNSLSSTATANTTKQLMSAIGMSSSSDSSTDDIVIPMQRRKVKTRFARKRRSRSTDSSQSIKSRALTSCPSICMKIVLIVLIVSSLAFTVLFISKLYDRIDSLQTAINDLSNSGNGVPPELHSIHSHLKTLDGNISAIKVDVIRAFDSIDNLTQEVKQMKLQMSQIADSVEAAPAIRQLPKELQDLQKVVAEMGSRLTTNDNDIKTMKDKQNSQQSRSDSIQTDLGAIH</sequence>
<feature type="compositionally biased region" description="Polar residues" evidence="1">
    <location>
        <begin position="226"/>
        <end position="237"/>
    </location>
</feature>
<evidence type="ECO:0000313" key="3">
    <source>
        <dbReference type="EMBL" id="CAD7662423.1"/>
    </source>
</evidence>
<protein>
    <submittedName>
        <fullName evidence="3">Uncharacterized protein</fullName>
    </submittedName>
</protein>
<evidence type="ECO:0000313" key="5">
    <source>
        <dbReference type="Proteomes" id="UP000728032"/>
    </source>
</evidence>
<dbReference type="Proteomes" id="UP000728032">
    <property type="component" value="Unassembled WGS sequence"/>
</dbReference>
<feature type="transmembrane region" description="Helical" evidence="2">
    <location>
        <begin position="86"/>
        <end position="107"/>
    </location>
</feature>
<feature type="non-terminal residue" evidence="3">
    <location>
        <position position="243"/>
    </location>
</feature>
<keyword evidence="2" id="KW-0472">Membrane</keyword>
<proteinExistence type="predicted"/>
<keyword evidence="2" id="KW-0812">Transmembrane</keyword>
<evidence type="ECO:0000256" key="1">
    <source>
        <dbReference type="SAM" id="MobiDB-lite"/>
    </source>
</evidence>
<dbReference type="EMBL" id="CAJPVJ010027731">
    <property type="protein sequence ID" value="CAG2179559.1"/>
    <property type="molecule type" value="Genomic_DNA"/>
</dbReference>
<keyword evidence="5" id="KW-1185">Reference proteome</keyword>
<dbReference type="EMBL" id="CAJPVJ010027827">
    <property type="protein sequence ID" value="CAG2179579.1"/>
    <property type="molecule type" value="Genomic_DNA"/>
</dbReference>
<evidence type="ECO:0000256" key="2">
    <source>
        <dbReference type="SAM" id="Phobius"/>
    </source>
</evidence>
<keyword evidence="2" id="KW-1133">Transmembrane helix</keyword>
<feature type="compositionally biased region" description="Basic and acidic residues" evidence="1">
    <location>
        <begin position="216"/>
        <end position="225"/>
    </location>
</feature>
<dbReference type="EMBL" id="OC942556">
    <property type="protein sequence ID" value="CAD7662423.1"/>
    <property type="molecule type" value="Genomic_DNA"/>
</dbReference>
<dbReference type="EMBL" id="OC942652">
    <property type="protein sequence ID" value="CAD7662443.1"/>
    <property type="molecule type" value="Genomic_DNA"/>
</dbReference>
<reference evidence="3" key="1">
    <citation type="submission" date="2020-11" db="EMBL/GenBank/DDBJ databases">
        <authorList>
            <person name="Tran Van P."/>
        </authorList>
    </citation>
    <scope>NUCLEOTIDE SEQUENCE</scope>
</reference>